<dbReference type="GO" id="GO:0016747">
    <property type="term" value="F:acyltransferase activity, transferring groups other than amino-acyl groups"/>
    <property type="evidence" value="ECO:0007669"/>
    <property type="project" value="TreeGrafter"/>
</dbReference>
<dbReference type="FunFam" id="3.30.559.10:FF:000008">
    <property type="entry name" value="Tryptamine hydroxycinnamoyl transferase"/>
    <property type="match status" value="1"/>
</dbReference>
<feature type="region of interest" description="Disordered" evidence="4">
    <location>
        <begin position="30"/>
        <end position="53"/>
    </location>
</feature>
<evidence type="ECO:0000256" key="4">
    <source>
        <dbReference type="SAM" id="MobiDB-lite"/>
    </source>
</evidence>
<organism evidence="5 6">
    <name type="scientific">Ziziphus jujuba var. spinosa</name>
    <dbReference type="NCBI Taxonomy" id="714518"/>
    <lineage>
        <taxon>Eukaryota</taxon>
        <taxon>Viridiplantae</taxon>
        <taxon>Streptophyta</taxon>
        <taxon>Embryophyta</taxon>
        <taxon>Tracheophyta</taxon>
        <taxon>Spermatophyta</taxon>
        <taxon>Magnoliopsida</taxon>
        <taxon>eudicotyledons</taxon>
        <taxon>Gunneridae</taxon>
        <taxon>Pentapetalae</taxon>
        <taxon>rosids</taxon>
        <taxon>fabids</taxon>
        <taxon>Rosales</taxon>
        <taxon>Rhamnaceae</taxon>
        <taxon>Paliureae</taxon>
        <taxon>Ziziphus</taxon>
    </lineage>
</organism>
<name>A0A978W6E7_ZIZJJ</name>
<keyword evidence="2" id="KW-0808">Transferase</keyword>
<gene>
    <name evidence="5" type="ORF">FEM48_Zijuj01G0319700</name>
</gene>
<evidence type="ECO:0000313" key="5">
    <source>
        <dbReference type="EMBL" id="KAH7547531.1"/>
    </source>
</evidence>
<dbReference type="AlphaFoldDB" id="A0A978W6E7"/>
<dbReference type="InterPro" id="IPR023213">
    <property type="entry name" value="CAT-like_dom_sf"/>
</dbReference>
<dbReference type="Gene3D" id="3.30.559.10">
    <property type="entry name" value="Chloramphenicol acetyltransferase-like domain"/>
    <property type="match status" value="2"/>
</dbReference>
<evidence type="ECO:0000256" key="3">
    <source>
        <dbReference type="ARBA" id="ARBA00023315"/>
    </source>
</evidence>
<proteinExistence type="inferred from homology"/>
<dbReference type="PANTHER" id="PTHR31642:SF11">
    <property type="entry name" value="SHIKIMATE O-HYDROXYCINNAMOYLTRANSFERASE"/>
    <property type="match status" value="1"/>
</dbReference>
<evidence type="ECO:0008006" key="7">
    <source>
        <dbReference type="Google" id="ProtNLM"/>
    </source>
</evidence>
<sequence>MWQMTSGGPGSHFIHGAVWGPVIIKKEGRNFKDGDDNQLEEDDHGEAGRGDASAGVVELQHRPCALSKALVPCYPMAGRSRLRVDGKIEINCNAEAVLFVEAETTSIVDDFGDFMSTPELRKLIPTVTDFKCGGLSLGLGLDHRVADGFSDLHFVNTWSDMARVLDLTVPPFIDRTLLRSRDPPQPAFDHVEYQPAPAMQTPPQNTNPQNTTTASIFKLPQDQLNKLKAKFKEAGTTIRYSSYVMLAGHIWRCTCKASALPDDQDTKLYIATDGRFRLQPPLPPGYFGNVLFTATQLAMAGDLISRPTWYASIRIQDALMHVDNDYLRSALDYLELEPDLSALVHGAHTSRCPNLAITSWVRSPIHYADFGWGRPIFVGPGVIA</sequence>
<dbReference type="InterPro" id="IPR050317">
    <property type="entry name" value="Plant_Fungal_Acyltransferase"/>
</dbReference>
<dbReference type="EMBL" id="JAEACU010000001">
    <property type="protein sequence ID" value="KAH7547531.1"/>
    <property type="molecule type" value="Genomic_DNA"/>
</dbReference>
<dbReference type="Proteomes" id="UP000813462">
    <property type="component" value="Unassembled WGS sequence"/>
</dbReference>
<keyword evidence="3" id="KW-0012">Acyltransferase</keyword>
<dbReference type="PANTHER" id="PTHR31642">
    <property type="entry name" value="TRICHOTHECENE 3-O-ACETYLTRANSFERASE"/>
    <property type="match status" value="1"/>
</dbReference>
<protein>
    <recommendedName>
        <fullName evidence="7">Shikimate O-hydroxycinnamoyltransferase-like</fullName>
    </recommendedName>
</protein>
<reference evidence="5" key="1">
    <citation type="journal article" date="2021" name="Front. Plant Sci.">
        <title>Chromosome-Scale Genome Assembly for Chinese Sour Jujube and Insights Into Its Genome Evolution and Domestication Signature.</title>
        <authorList>
            <person name="Shen L.-Y."/>
            <person name="Luo H."/>
            <person name="Wang X.-L."/>
            <person name="Wang X.-M."/>
            <person name="Qiu X.-J."/>
            <person name="Liu H."/>
            <person name="Zhou S.-S."/>
            <person name="Jia K.-H."/>
            <person name="Nie S."/>
            <person name="Bao Y.-T."/>
            <person name="Zhang R.-G."/>
            <person name="Yun Q.-Z."/>
            <person name="Chai Y.-H."/>
            <person name="Lu J.-Y."/>
            <person name="Li Y."/>
            <person name="Zhao S.-W."/>
            <person name="Mao J.-F."/>
            <person name="Jia S.-G."/>
            <person name="Mao Y.-M."/>
        </authorList>
    </citation>
    <scope>NUCLEOTIDE SEQUENCE</scope>
    <source>
        <strain evidence="5">AT0</strain>
        <tissue evidence="5">Leaf</tissue>
    </source>
</reference>
<dbReference type="Pfam" id="PF02458">
    <property type="entry name" value="Transferase"/>
    <property type="match status" value="1"/>
</dbReference>
<accession>A0A978W6E7</accession>
<evidence type="ECO:0000256" key="1">
    <source>
        <dbReference type="ARBA" id="ARBA00009861"/>
    </source>
</evidence>
<evidence type="ECO:0000313" key="6">
    <source>
        <dbReference type="Proteomes" id="UP000813462"/>
    </source>
</evidence>
<comment type="caution">
    <text evidence="5">The sequence shown here is derived from an EMBL/GenBank/DDBJ whole genome shotgun (WGS) entry which is preliminary data.</text>
</comment>
<comment type="similarity">
    <text evidence="1">Belongs to the plant acyltransferase family.</text>
</comment>
<evidence type="ECO:0000256" key="2">
    <source>
        <dbReference type="ARBA" id="ARBA00022679"/>
    </source>
</evidence>